<reference evidence="2" key="1">
    <citation type="submission" date="2016-12" db="EMBL/GenBank/DDBJ databases">
        <authorList>
            <person name="Rodrigo-Torres L."/>
            <person name="Arahal R.D."/>
            <person name="Lucena T."/>
        </authorList>
    </citation>
    <scope>NUCLEOTIDE SEQUENCE [LARGE SCALE GENOMIC DNA]</scope>
</reference>
<keyword evidence="2" id="KW-1185">Reference proteome</keyword>
<dbReference type="Proteomes" id="UP000184600">
    <property type="component" value="Unassembled WGS sequence"/>
</dbReference>
<dbReference type="STRING" id="1117707.VQ7734_00208"/>
<evidence type="ECO:0000313" key="2">
    <source>
        <dbReference type="Proteomes" id="UP000184600"/>
    </source>
</evidence>
<sequence>MNPNKITGVWYFEARQTVGLSLSAVSKMTGINRNYLSQFEQEKTTLDNRQRNTLKAFYEERGYSFESPQEPDAEVITEQYQQAKSDVQSCLDRDNGATAQALSGLIDSVHDIMMNHHYFHEATTQQVQISLVPAVADTPENQQLATDYRQTAKLLTGLFEADQKGEFAGCCGFWGEAADDRADKYQALLALQQLRLMKLQAPGLFELSYGQAPEKSDNARLLSRMMEHLNDKSVLNGQTRPELGQVSGKVIE</sequence>
<dbReference type="AlphaFoldDB" id="A0A1M7YPE2"/>
<gene>
    <name evidence="1" type="ORF">VQ7734_00208</name>
</gene>
<proteinExistence type="predicted"/>
<dbReference type="SUPFAM" id="SSF47413">
    <property type="entry name" value="lambda repressor-like DNA-binding domains"/>
    <property type="match status" value="1"/>
</dbReference>
<dbReference type="EMBL" id="FRFG01000003">
    <property type="protein sequence ID" value="SHO54494.1"/>
    <property type="molecule type" value="Genomic_DNA"/>
</dbReference>
<dbReference type="OrthoDB" id="10009256at2"/>
<dbReference type="Gene3D" id="1.10.260.40">
    <property type="entry name" value="lambda repressor-like DNA-binding domains"/>
    <property type="match status" value="1"/>
</dbReference>
<accession>A0A1M7YPE2</accession>
<dbReference type="RefSeq" id="WP_073579398.1">
    <property type="nucleotide sequence ID" value="NZ_AP024898.1"/>
</dbReference>
<dbReference type="InterPro" id="IPR010982">
    <property type="entry name" value="Lambda_DNA-bd_dom_sf"/>
</dbReference>
<organism evidence="1 2">
    <name type="scientific">Vibrio quintilis</name>
    <dbReference type="NCBI Taxonomy" id="1117707"/>
    <lineage>
        <taxon>Bacteria</taxon>
        <taxon>Pseudomonadati</taxon>
        <taxon>Pseudomonadota</taxon>
        <taxon>Gammaproteobacteria</taxon>
        <taxon>Vibrionales</taxon>
        <taxon>Vibrionaceae</taxon>
        <taxon>Vibrio</taxon>
    </lineage>
</organism>
<dbReference type="InterPro" id="IPR001387">
    <property type="entry name" value="Cro/C1-type_HTH"/>
</dbReference>
<dbReference type="GO" id="GO:0003677">
    <property type="term" value="F:DNA binding"/>
    <property type="evidence" value="ECO:0007669"/>
    <property type="project" value="InterPro"/>
</dbReference>
<dbReference type="CDD" id="cd00093">
    <property type="entry name" value="HTH_XRE"/>
    <property type="match status" value="1"/>
</dbReference>
<evidence type="ECO:0000313" key="1">
    <source>
        <dbReference type="EMBL" id="SHO54494.1"/>
    </source>
</evidence>
<protein>
    <submittedName>
        <fullName evidence="1">Uncharacterized protein</fullName>
    </submittedName>
</protein>
<name>A0A1M7YPE2_9VIBR</name>